<feature type="region of interest" description="Disordered" evidence="1">
    <location>
        <begin position="232"/>
        <end position="257"/>
    </location>
</feature>
<dbReference type="RefSeq" id="WP_372824658.1">
    <property type="nucleotide sequence ID" value="NZ_JARRIG010000007.1"/>
</dbReference>
<accession>A0ABV4T5S4</accession>
<evidence type="ECO:0000313" key="3">
    <source>
        <dbReference type="Proteomes" id="UP001571980"/>
    </source>
</evidence>
<comment type="caution">
    <text evidence="2">The sequence shown here is derived from an EMBL/GenBank/DDBJ whole genome shotgun (WGS) entry which is preliminary data.</text>
</comment>
<keyword evidence="3" id="KW-1185">Reference proteome</keyword>
<evidence type="ECO:0000313" key="2">
    <source>
        <dbReference type="EMBL" id="MFA4805216.1"/>
    </source>
</evidence>
<gene>
    <name evidence="2" type="ORF">P8X34_10810</name>
</gene>
<dbReference type="EMBL" id="JARRIG010000007">
    <property type="protein sequence ID" value="MFA4805216.1"/>
    <property type="molecule type" value="Genomic_DNA"/>
</dbReference>
<reference evidence="2 3" key="1">
    <citation type="submission" date="2023-03" db="EMBL/GenBank/DDBJ databases">
        <title>Speciation in Pyrococcus: adaptation to high temperature as a mechanism.</title>
        <authorList>
            <person name="Gu J."/>
        </authorList>
    </citation>
    <scope>NUCLEOTIDE SEQUENCE [LARGE SCALE GENOMIC DNA]</scope>
    <source>
        <strain evidence="2 3">LMOA34</strain>
    </source>
</reference>
<sequence>MEKVVVFPGIFLERGKIGAVYTTDDYVVLTTACTLLQEDFLEQHNITKRNIAKVMVLRDILDEFAEIASEKGLLKDKAYRVTIDYNRNPDLYLSVLTWSLHMEIYKAIRLAEESGKMQAELLKQLGWRLDEKGKHLIHEGEIPVTVITDGELDAHIVEPKKTGWYVKGVKVKLTKRITTVEIEEANHPNFKPGKNKLPRQIDLTSISAIHTVLSTAVVDQDTIDRILYGGQEEEHCEEEPYEETDLDTEEEEERPRTRNIWTVNSVWEV</sequence>
<name>A0ABV4T5S4_9EURY</name>
<evidence type="ECO:0000256" key="1">
    <source>
        <dbReference type="SAM" id="MobiDB-lite"/>
    </source>
</evidence>
<dbReference type="Proteomes" id="UP001571980">
    <property type="component" value="Unassembled WGS sequence"/>
</dbReference>
<organism evidence="2 3">
    <name type="scientific">Pyrococcus kukulkanii</name>
    <dbReference type="NCBI Taxonomy" id="1609559"/>
    <lineage>
        <taxon>Archaea</taxon>
        <taxon>Methanobacteriati</taxon>
        <taxon>Methanobacteriota</taxon>
        <taxon>Thermococci</taxon>
        <taxon>Thermococcales</taxon>
        <taxon>Thermococcaceae</taxon>
        <taxon>Pyrococcus</taxon>
    </lineage>
</organism>
<protein>
    <submittedName>
        <fullName evidence="2">Uncharacterized protein</fullName>
    </submittedName>
</protein>
<feature type="compositionally biased region" description="Acidic residues" evidence="1">
    <location>
        <begin position="234"/>
        <end position="252"/>
    </location>
</feature>
<proteinExistence type="predicted"/>